<protein>
    <submittedName>
        <fullName evidence="2">SFRICE_009471</fullName>
    </submittedName>
</protein>
<feature type="compositionally biased region" description="Polar residues" evidence="1">
    <location>
        <begin position="232"/>
        <end position="244"/>
    </location>
</feature>
<proteinExistence type="predicted"/>
<accession>A0A2H1WQY0</accession>
<dbReference type="EMBL" id="ODYU01010370">
    <property type="protein sequence ID" value="SOQ55438.1"/>
    <property type="molecule type" value="Genomic_DNA"/>
</dbReference>
<sequence>MFVIPTRLFLCGVNLSQITSLALGEAKWSDKLLLTENHPVPTPAFRARAPVVRSSGSGIILTETHLWRSDGFLRRAERATLYDSFASSEIYACTDKGGTLQHGVWNCTQYSNRLTPYYMGLITQMLKSWCTLNFTCPGAADWLAGNRGSGGSSRNRVVFRRGENHPMTSLALGEARRSVRLLLTENHLPVNEHMDHLMVNNSRRPWTPETPDALQARYRLCRYHFGGLRTASKGSSPPAQNQTRACGALRSARASKSHQTTTDGAQ</sequence>
<reference evidence="2" key="1">
    <citation type="submission" date="2016-07" db="EMBL/GenBank/DDBJ databases">
        <authorList>
            <person name="Bretaudeau A."/>
        </authorList>
    </citation>
    <scope>NUCLEOTIDE SEQUENCE</scope>
    <source>
        <strain evidence="2">Rice</strain>
        <tissue evidence="2">Whole body</tissue>
    </source>
</reference>
<evidence type="ECO:0000313" key="2">
    <source>
        <dbReference type="EMBL" id="SOQ55438.1"/>
    </source>
</evidence>
<feature type="region of interest" description="Disordered" evidence="1">
    <location>
        <begin position="230"/>
        <end position="266"/>
    </location>
</feature>
<organism evidence="2">
    <name type="scientific">Spodoptera frugiperda</name>
    <name type="common">Fall armyworm</name>
    <dbReference type="NCBI Taxonomy" id="7108"/>
    <lineage>
        <taxon>Eukaryota</taxon>
        <taxon>Metazoa</taxon>
        <taxon>Ecdysozoa</taxon>
        <taxon>Arthropoda</taxon>
        <taxon>Hexapoda</taxon>
        <taxon>Insecta</taxon>
        <taxon>Pterygota</taxon>
        <taxon>Neoptera</taxon>
        <taxon>Endopterygota</taxon>
        <taxon>Lepidoptera</taxon>
        <taxon>Glossata</taxon>
        <taxon>Ditrysia</taxon>
        <taxon>Noctuoidea</taxon>
        <taxon>Noctuidae</taxon>
        <taxon>Amphipyrinae</taxon>
        <taxon>Spodoptera</taxon>
    </lineage>
</organism>
<dbReference type="AlphaFoldDB" id="A0A2H1WQY0"/>
<name>A0A2H1WQY0_SPOFR</name>
<feature type="compositionally biased region" description="Polar residues" evidence="1">
    <location>
        <begin position="257"/>
        <end position="266"/>
    </location>
</feature>
<evidence type="ECO:0000256" key="1">
    <source>
        <dbReference type="SAM" id="MobiDB-lite"/>
    </source>
</evidence>
<gene>
    <name evidence="2" type="ORF">SFRICE_009471</name>
</gene>